<evidence type="ECO:0000256" key="1">
    <source>
        <dbReference type="ARBA" id="ARBA00004141"/>
    </source>
</evidence>
<protein>
    <submittedName>
        <fullName evidence="10">Blood vessel epicardial substance-like isoform X2</fullName>
    </submittedName>
</protein>
<dbReference type="RefSeq" id="XP_012939248.2">
    <property type="nucleotide sequence ID" value="XM_013083794.2"/>
</dbReference>
<comment type="subcellular location">
    <subcellularLocation>
        <location evidence="2">Cell membrane</location>
    </subcellularLocation>
    <subcellularLocation>
        <location evidence="1">Membrane</location>
        <topology evidence="1">Multi-pass membrane protein</topology>
    </subcellularLocation>
</comment>
<keyword evidence="6 7" id="KW-0472">Membrane</keyword>
<feature type="transmembrane region" description="Helical" evidence="7">
    <location>
        <begin position="129"/>
        <end position="148"/>
    </location>
</feature>
<dbReference type="InterPro" id="IPR055272">
    <property type="entry name" value="POPDC1-3_dom"/>
</dbReference>
<evidence type="ECO:0000313" key="9">
    <source>
        <dbReference type="Proteomes" id="UP000694888"/>
    </source>
</evidence>
<dbReference type="Pfam" id="PF04831">
    <property type="entry name" value="POPDC1-3"/>
    <property type="match status" value="1"/>
</dbReference>
<keyword evidence="5 7" id="KW-1133">Transmembrane helix</keyword>
<evidence type="ECO:0000256" key="6">
    <source>
        <dbReference type="ARBA" id="ARBA00023136"/>
    </source>
</evidence>
<reference evidence="10" key="1">
    <citation type="submission" date="2025-08" db="UniProtKB">
        <authorList>
            <consortium name="RefSeq"/>
        </authorList>
    </citation>
    <scope>IDENTIFICATION</scope>
</reference>
<dbReference type="PANTHER" id="PTHR12101:SF17">
    <property type="entry name" value="BLOOD VESSEL EPICARDIAL SUBSTANCE"/>
    <property type="match status" value="1"/>
</dbReference>
<name>A0ABM1A224_APLCA</name>
<proteinExistence type="predicted"/>
<evidence type="ECO:0000256" key="7">
    <source>
        <dbReference type="SAM" id="Phobius"/>
    </source>
</evidence>
<evidence type="ECO:0000256" key="3">
    <source>
        <dbReference type="ARBA" id="ARBA00022475"/>
    </source>
</evidence>
<dbReference type="InterPro" id="IPR006916">
    <property type="entry name" value="POPDC1-3"/>
</dbReference>
<gene>
    <name evidence="10" type="primary">LOC101854461</name>
</gene>
<evidence type="ECO:0000313" key="10">
    <source>
        <dbReference type="RefSeq" id="XP_012939248.2"/>
    </source>
</evidence>
<dbReference type="Proteomes" id="UP000694888">
    <property type="component" value="Unplaced"/>
</dbReference>
<feature type="transmembrane region" description="Helical" evidence="7">
    <location>
        <begin position="102"/>
        <end position="123"/>
    </location>
</feature>
<dbReference type="PANTHER" id="PTHR12101">
    <property type="entry name" value="POPEYE DOMAIN CONTAINING PROTEIN"/>
    <property type="match status" value="1"/>
</dbReference>
<feature type="domain" description="POPDC1-3" evidence="8">
    <location>
        <begin position="75"/>
        <end position="265"/>
    </location>
</feature>
<keyword evidence="9" id="KW-1185">Reference proteome</keyword>
<evidence type="ECO:0000256" key="2">
    <source>
        <dbReference type="ARBA" id="ARBA00004236"/>
    </source>
</evidence>
<sequence>MAEERLLLTPFTNFSNYDFNLSSPFVRTGISKDDGGSGLAKGGAYGTGNHGNDVYSSDDGSDSSEWGACRDWQDAQHTLFQLANLCAAVSLLTPSSFRHHLLFLRCLFLVAFFFFVLWAGLFVCMLDVLVWNCLFFLVDLVHIVCLVYSNIPSRFNPSLCELYAKRFKPLKVCRTDFAELCSLANIVPLRKGMRYAVEGLTPCGEKVSMLLRGRLKVSHEGVFLHSVEPNEFVDSPEFDSVPFQGETSEKFQVKYVQSNIKEVFDFFIFFVGVGGGGSKGTEKGLSVVPQVGRKICLNLLMVRVQTPAGFLFCSCFCFFP</sequence>
<keyword evidence="3" id="KW-1003">Cell membrane</keyword>
<evidence type="ECO:0000259" key="8">
    <source>
        <dbReference type="Pfam" id="PF04831"/>
    </source>
</evidence>
<evidence type="ECO:0000256" key="4">
    <source>
        <dbReference type="ARBA" id="ARBA00022692"/>
    </source>
</evidence>
<dbReference type="GeneID" id="101854461"/>
<organism evidence="9 10">
    <name type="scientific">Aplysia californica</name>
    <name type="common">California sea hare</name>
    <dbReference type="NCBI Taxonomy" id="6500"/>
    <lineage>
        <taxon>Eukaryota</taxon>
        <taxon>Metazoa</taxon>
        <taxon>Spiralia</taxon>
        <taxon>Lophotrochozoa</taxon>
        <taxon>Mollusca</taxon>
        <taxon>Gastropoda</taxon>
        <taxon>Heterobranchia</taxon>
        <taxon>Euthyneura</taxon>
        <taxon>Tectipleura</taxon>
        <taxon>Aplysiida</taxon>
        <taxon>Aplysioidea</taxon>
        <taxon>Aplysiidae</taxon>
        <taxon>Aplysia</taxon>
    </lineage>
</organism>
<accession>A0ABM1A224</accession>
<evidence type="ECO:0000256" key="5">
    <source>
        <dbReference type="ARBA" id="ARBA00022989"/>
    </source>
</evidence>
<keyword evidence="4 7" id="KW-0812">Transmembrane</keyword>